<feature type="domain" description="Protein furry C-terminal" evidence="5">
    <location>
        <begin position="2289"/>
        <end position="3042"/>
    </location>
</feature>
<dbReference type="InterPro" id="IPR039867">
    <property type="entry name" value="Furry/Tao3/Mor2"/>
</dbReference>
<feature type="compositionally biased region" description="Basic and acidic residues" evidence="1">
    <location>
        <begin position="1487"/>
        <end position="1496"/>
    </location>
</feature>
<dbReference type="InterPro" id="IPR025481">
    <property type="entry name" value="Cell_Morphogen_C"/>
</dbReference>
<dbReference type="Pfam" id="PF14222">
    <property type="entry name" value="MOR2-PAG1_N"/>
    <property type="match status" value="1"/>
</dbReference>
<feature type="compositionally biased region" description="Low complexity" evidence="1">
    <location>
        <begin position="2333"/>
        <end position="2345"/>
    </location>
</feature>
<dbReference type="InterPro" id="IPR025614">
    <property type="entry name" value="Cell_morpho_N"/>
</dbReference>
<evidence type="ECO:0000313" key="6">
    <source>
        <dbReference type="Proteomes" id="UP001652741"/>
    </source>
</evidence>
<dbReference type="Pfam" id="PF14225">
    <property type="entry name" value="MOR2-PAG1_C"/>
    <property type="match status" value="1"/>
</dbReference>
<dbReference type="Pfam" id="PF14228">
    <property type="entry name" value="MOR2-PAG1_mid"/>
    <property type="match status" value="3"/>
</dbReference>
<feature type="region of interest" description="Disordered" evidence="1">
    <location>
        <begin position="1693"/>
        <end position="1726"/>
    </location>
</feature>
<dbReference type="Proteomes" id="UP001652741">
    <property type="component" value="Chromosome ssa11"/>
</dbReference>
<evidence type="ECO:0000259" key="2">
    <source>
        <dbReference type="Pfam" id="PF14222"/>
    </source>
</evidence>
<evidence type="ECO:0000259" key="3">
    <source>
        <dbReference type="Pfam" id="PF14225"/>
    </source>
</evidence>
<sequence length="3042" mass="340011">MVPVTVDPESKPGEFVLKSLFANFTSVSERKIRIIMAEPLEKPLNKSLQRGEDLQFDQLISTMSSLAEYCLPSILKTLFDWYKRQNGLEDESHEYRPRANTKSKSDEQQKDYLLERRDLAIDFIFSLVLIEVLKQIPLHPLMDGLIQEVINLAFKHFKYKEGYLGPNTGNMHMVADLYAEVVGVVAQSRFPAVRKKFISELKELRQKEQNHYVFQSTISLIMGVKFFRIKMYPVEDFEASFQFMQECAQYFLEVKDKDIKHSLAGLFVEILVPVAATVKNEVNVPCLRNFVESLYDTTLDLSSRKKHSLALYPLVTCLLCVSQKQLFLNRWHIFLNNCLSNLKNKDPKMARVALEALYRLLWVYMIRIKCESNTGTQSRLTSITTTLFPKGSRSVVPRDMPLNIFVKIIQFIAQERLDFAMKEIIFDLLCVGKPAKAFSLNPERMNIGLRAFLVIADALQQKDGEPPMPNTGATLPSGNSLKKKKTYLSKTLTEDEAQLIGMSLYYSQVRKAIDNILRHLDKEVGRCMMLTNVQMLNKEPEDMITGERKPKIDLFRTCVAAIPRILPDSMSKPELIDLLSRLTVHMDDELRLISQNSLQSLLLDFSDWREDVLFGYTHFLLREVQDTHQGLQDSSIKLLLQLLTQWRLTLQVPGNKRAAEASPRLPDRSPHCSVLHAVEGLALLLLCSCQTSTRKLAVSVLREIRILFNTIGHAEDDDKPMIEVMDQLSPAVMDSFVHVAVSDSSTLPLSHQVDLQWLVEWTARLVSSAYDVKSPSHVWIYAQCVKDPWVLCLHSFLRQEHLPKLCPTALSYAWPYAFTRLQLLLPLVDPNSPVNAKKTSSAGSSDSSISLWRNYLILCLGVAKPSIMSPGHLRASTPEITATTPDGSVTYDNKVIGTPSVAWLLKQLVPLMRAESIEITECLVLGLGRTNALVFRELVEELHPLMKEALERRPENKKRRERRDLLRLQLLRIFELLADAGVISDSTNGALERDSLALGALFLEYVDLTRMLLEAENDKELDVLKDIRAHFSGMVANLIQCVPVHHRRFLFPQQSLRHHLFILFSQWAGPFSVMFTPLDRYSDRNHQITRYQYCSLKAMSAVLCCGPVFDNVGLSTDGYLYKWLDNILACHDLRVHRLGCEVVILLLELNPDQVNLFNWAVDRCFTGSYQLASGCFKAIATVCGSRNYPCDIVTLLNLVLFKSSDTSREIYEISMQLMQVLESKLCVYSKRMVEQKPGNILYGTHGPLPPLYSVSLSSLSTQLASMYPELTLPLFSEVSQRFSTTHPNGRQIMLSYLLPWLSNIELVDTGLLPPASSPCTPEEEPRGRAHTLGLAPRLRGNGWGSLQASSLVLNNLMFMTAKYGDEVPGPEMENAWNALVSNEKWSNNLRTALQFLISLCGVSSDTTLLPYIKKVVIYLCRNNTIQTMEELLFELQQTDPVNPVVLHCDNPPFYRFAASNKMSAHHSGTTSSSNTVVAGQENFPETEESKLARENEERWVPITAPFGAKAHNRLESRYSNSSGGSYDDEKNDPLPPYAGWLMSVLETNRPQPLPMPVNGGCWAPLVDYLPETITPRGPLHRCNIAVIFMTEMVVDHSVREDWALHLPLLLHALFLGLDHYRPEVFEHSKRLLLHLLIALSCNNNFQVIASVLLLTREISDNKTLTIKSSYQPEYQYSGGPDFLREWQASPVADSGMSSSSNSSSASLGGGSTGGSVGNLPMVTPDDLEDLEDTASEADNKTNKLIEFLTTSAWSTVLSILRAFGPLWVHEDITPKNPNCKSSDQLSNFLRHVISVFKESKSDFHLEQQLSDVALQTALCSSSRHYAGRSFQIFRALKQPINAHAVSDLLSRLVEVVGEHGDEVQGYVMEVLLTLESVVVNLAECLKNSDLMAALTRTSSPDFLTNEKLEKQFNRKSTGQLNLPGVGLSGLSAERSRHQRSYSVPKKFGESGNQSHDPPRSATLDRIQACTNHGLGRPGRSIHASSASTNRIDPSVLSDPAHVSHPSSLLATVFWVAVSLMESDFEFEYQMSLRLVHKLLSKVPLDRAENRERLEKLQAQLRWSGFSGLQQLLLKGFTSQTTSDLTLQLFCQLTPVSRVPVVDTSQAIGFPLNVLCLLPHLVQHFGHPTQFCKESAERIAQVCLEEKNTKLSHLAHVMTLYKNRSYTRDPFSWVSVVCRYLHEAFADITLNMVTYMAELLDKGLPSMQQSLLQIIYCLLSHMDMTVVQVKQFNADVLKTIEKFVQTVHWKDALNILKLVVSRSASLVHPAYSHAHGDLSNLEVSRIWDGSAKALPGKTLDFTFDISETPVIGRRFDELQGSGGREGKARAVTRSTSSTSSGSNSNTVLVPVSWRRPQSSQKRTREKLVNVLSLCGQEVGLTKNPSVIFSSCGDLDMMMEVQGSGVSSEEGGTREDTLDDTASEQQFRVFRDFDFLDVELEDGEELQGESVDNFNWGVRRRSLDSTELGDLLEESQHSGSTPSLGQEDPQDSDQSSEEEESSTSQSLSHSQLTNLSPSEETNHTDSLSTSCDTTSADPQSLNATTPGTSQGPPHDEQGGLRGGVSVCGDDEDTQGQDDDLSLSVNDLPQGQDDDLSLSVNDLPQGLGSDLSLSVNDLPQALGSDCWEGESFTLDLEHHGHHGHSMELCRPPLGFLDPSCLPSLRDDVDDLEDLGFPPPPSPFFSAILAAFQPTVCDDAEEAWRCHINQLVTDSDGSCAVYTFHVFSSLFQNIQTKFCSLTSDAAGYLGDGLRGIGSKFVRSSDMLTTCSDCPTLYVDADTIISYGLLEKMKFSVLELQEYLDTYNNREEAAVSWLRNCKDTFPRCPGDGVITCQPGDSEEKQMESLAQLELCQRLYKLHFQLLLLFQSYCKLIGQVHAVSAVPELLNMSRELSDLKTSLRAAEAAVASNLEHTHMAHTQTQASAALPSFSSSEAAVQAILECLNNQEFSKAIRYIHECRRLWPNGVFGGGSESEVQTLLNVYFRHQTLGQTGTIALVGSRQDLSLICSKLLELNGEIRDMIRRAQGYRVVNTYLPDSSASGTSL</sequence>
<organism evidence="6 7">
    <name type="scientific">Salmo salar</name>
    <name type="common">Atlantic salmon</name>
    <dbReference type="NCBI Taxonomy" id="8030"/>
    <lineage>
        <taxon>Eukaryota</taxon>
        <taxon>Metazoa</taxon>
        <taxon>Chordata</taxon>
        <taxon>Craniata</taxon>
        <taxon>Vertebrata</taxon>
        <taxon>Euteleostomi</taxon>
        <taxon>Actinopterygii</taxon>
        <taxon>Neopterygii</taxon>
        <taxon>Teleostei</taxon>
        <taxon>Protacanthopterygii</taxon>
        <taxon>Salmoniformes</taxon>
        <taxon>Salmonidae</taxon>
        <taxon>Salmoninae</taxon>
        <taxon>Salmo</taxon>
    </lineage>
</organism>
<feature type="compositionally biased region" description="Polar residues" evidence="1">
    <location>
        <begin position="2536"/>
        <end position="2549"/>
    </location>
</feature>
<feature type="region of interest" description="Disordered" evidence="1">
    <location>
        <begin position="2315"/>
        <end position="2346"/>
    </location>
</feature>
<feature type="region of interest" description="Disordered" evidence="1">
    <location>
        <begin position="2471"/>
        <end position="2599"/>
    </location>
</feature>
<feature type="domain" description="Cell morphogenesis protein C-terminal" evidence="3">
    <location>
        <begin position="2011"/>
        <end position="2262"/>
    </location>
</feature>
<dbReference type="PANTHER" id="PTHR12295">
    <property type="entry name" value="FURRY-RELATED"/>
    <property type="match status" value="1"/>
</dbReference>
<proteinExistence type="predicted"/>
<evidence type="ECO:0000256" key="1">
    <source>
        <dbReference type="SAM" id="MobiDB-lite"/>
    </source>
</evidence>
<dbReference type="InterPro" id="IPR045842">
    <property type="entry name" value="Fry_C"/>
</dbReference>
<accession>A0ABM3CHW2</accession>
<name>A0ABM3CHW2_SALSA</name>
<feature type="compositionally biased region" description="Polar residues" evidence="1">
    <location>
        <begin position="1464"/>
        <end position="1477"/>
    </location>
</feature>
<feature type="compositionally biased region" description="Gly residues" evidence="1">
    <location>
        <begin position="1707"/>
        <end position="1716"/>
    </location>
</feature>
<feature type="domain" description="Cell morphogenesis central region" evidence="4">
    <location>
        <begin position="1579"/>
        <end position="1640"/>
    </location>
</feature>
<reference evidence="7" key="1">
    <citation type="submission" date="2025-08" db="UniProtKB">
        <authorList>
            <consortium name="RefSeq"/>
        </authorList>
    </citation>
    <scope>IDENTIFICATION</scope>
</reference>
<feature type="compositionally biased region" description="Low complexity" evidence="1">
    <location>
        <begin position="2522"/>
        <end position="2535"/>
    </location>
</feature>
<dbReference type="InterPro" id="IPR016024">
    <property type="entry name" value="ARM-type_fold"/>
</dbReference>
<feature type="compositionally biased region" description="Low complexity" evidence="1">
    <location>
        <begin position="2500"/>
        <end position="2509"/>
    </location>
</feature>
<dbReference type="GeneID" id="106563781"/>
<evidence type="ECO:0000259" key="5">
    <source>
        <dbReference type="Pfam" id="PF19421"/>
    </source>
</evidence>
<dbReference type="RefSeq" id="XP_045546148.1">
    <property type="nucleotide sequence ID" value="XM_045690192.1"/>
</dbReference>
<gene>
    <name evidence="7" type="primary">LOC106563781</name>
</gene>
<feature type="compositionally biased region" description="Acidic residues" evidence="1">
    <location>
        <begin position="2486"/>
        <end position="2499"/>
    </location>
</feature>
<feature type="compositionally biased region" description="Acidic residues" evidence="1">
    <location>
        <begin position="2566"/>
        <end position="2578"/>
    </location>
</feature>
<feature type="domain" description="Cell morphogenesis protein N-terminal" evidence="2">
    <location>
        <begin position="115"/>
        <end position="646"/>
    </location>
</feature>
<feature type="domain" description="Cell morphogenesis central region" evidence="4">
    <location>
        <begin position="1765"/>
        <end position="1857"/>
    </location>
</feature>
<dbReference type="InterPro" id="IPR029473">
    <property type="entry name" value="MOR2-PAG1_mid"/>
</dbReference>
<evidence type="ECO:0000313" key="7">
    <source>
        <dbReference type="RefSeq" id="XP_045546148.1"/>
    </source>
</evidence>
<feature type="compositionally biased region" description="Low complexity" evidence="1">
    <location>
        <begin position="1694"/>
        <end position="1706"/>
    </location>
</feature>
<feature type="region of interest" description="Disordered" evidence="1">
    <location>
        <begin position="2401"/>
        <end position="2421"/>
    </location>
</feature>
<keyword evidence="6" id="KW-1185">Reference proteome</keyword>
<protein>
    <submittedName>
        <fullName evidence="7">Protein furry homolog isoform X9</fullName>
    </submittedName>
</protein>
<dbReference type="PANTHER" id="PTHR12295:SF29">
    <property type="entry name" value="PROTEIN FURRY HOMOLOG"/>
    <property type="match status" value="1"/>
</dbReference>
<dbReference type="Pfam" id="PF19421">
    <property type="entry name" value="Fry_C"/>
    <property type="match status" value="1"/>
</dbReference>
<feature type="region of interest" description="Disordered" evidence="1">
    <location>
        <begin position="1464"/>
        <end position="1496"/>
    </location>
</feature>
<evidence type="ECO:0000259" key="4">
    <source>
        <dbReference type="Pfam" id="PF14228"/>
    </source>
</evidence>
<dbReference type="SUPFAM" id="SSF48371">
    <property type="entry name" value="ARM repeat"/>
    <property type="match status" value="1"/>
</dbReference>
<feature type="region of interest" description="Disordered" evidence="1">
    <location>
        <begin position="1923"/>
        <end position="1960"/>
    </location>
</feature>
<feature type="domain" description="Cell morphogenesis central region" evidence="4">
    <location>
        <begin position="1146"/>
        <end position="1306"/>
    </location>
</feature>